<dbReference type="Pfam" id="PF10783">
    <property type="entry name" value="DUF2599"/>
    <property type="match status" value="1"/>
</dbReference>
<accession>A0ABT4MY69</accession>
<keyword evidence="2" id="KW-1185">Reference proteome</keyword>
<evidence type="ECO:0000313" key="2">
    <source>
        <dbReference type="Proteomes" id="UP001067235"/>
    </source>
</evidence>
<dbReference type="InterPro" id="IPR019719">
    <property type="entry name" value="DUF2599"/>
</dbReference>
<evidence type="ECO:0000313" key="1">
    <source>
        <dbReference type="EMBL" id="MCZ4551960.1"/>
    </source>
</evidence>
<name>A0ABT4MY69_GORRU</name>
<organism evidence="1 2">
    <name type="scientific">Gordonia rubripertincta</name>
    <name type="common">Rhodococcus corallinus</name>
    <dbReference type="NCBI Taxonomy" id="36822"/>
    <lineage>
        <taxon>Bacteria</taxon>
        <taxon>Bacillati</taxon>
        <taxon>Actinomycetota</taxon>
        <taxon>Actinomycetes</taxon>
        <taxon>Mycobacteriales</taxon>
        <taxon>Gordoniaceae</taxon>
        <taxon>Gordonia</taxon>
    </lineage>
</organism>
<gene>
    <name evidence="1" type="ORF">O4213_18360</name>
</gene>
<dbReference type="EMBL" id="JAPWIE010000005">
    <property type="protein sequence ID" value="MCZ4551960.1"/>
    <property type="molecule type" value="Genomic_DNA"/>
</dbReference>
<protein>
    <submittedName>
        <fullName evidence="1">DUF2599 domain-containing protein</fullName>
    </submittedName>
</protein>
<proteinExistence type="predicted"/>
<sequence>MVLAVLTIGGCGDETASADRSTMNTTTTTSTTIAPTAFTPTPAQPVYVAPFIDRVAWATTEQGPSLQVFPTESGRYVQGETGLDPAWAEVVALDPTADSPGMREQFACHWRFARIVAPDKTSWNLEPWRPVVTDAEMVASRCNPGGAEEQIP</sequence>
<reference evidence="1" key="1">
    <citation type="submission" date="2022-12" db="EMBL/GenBank/DDBJ databases">
        <authorList>
            <person name="Krivoruchko A.V."/>
            <person name="Elkin A."/>
        </authorList>
    </citation>
    <scope>NUCLEOTIDE SEQUENCE</scope>
    <source>
        <strain evidence="1">IEGM 1388</strain>
    </source>
</reference>
<dbReference type="Proteomes" id="UP001067235">
    <property type="component" value="Unassembled WGS sequence"/>
</dbReference>
<comment type="caution">
    <text evidence="1">The sequence shown here is derived from an EMBL/GenBank/DDBJ whole genome shotgun (WGS) entry which is preliminary data.</text>
</comment>